<keyword evidence="3" id="KW-1185">Reference proteome</keyword>
<dbReference type="EMBL" id="LYMM01000062">
    <property type="protein sequence ID" value="PNU02872.1"/>
    <property type="molecule type" value="Genomic_DNA"/>
</dbReference>
<keyword evidence="1" id="KW-0472">Membrane</keyword>
<proteinExistence type="predicted"/>
<organism evidence="2 3">
    <name type="scientific">Novosphingobium guangzhouense</name>
    <dbReference type="NCBI Taxonomy" id="1850347"/>
    <lineage>
        <taxon>Bacteria</taxon>
        <taxon>Pseudomonadati</taxon>
        <taxon>Pseudomonadota</taxon>
        <taxon>Alphaproteobacteria</taxon>
        <taxon>Sphingomonadales</taxon>
        <taxon>Sphingomonadaceae</taxon>
        <taxon>Novosphingobium</taxon>
    </lineage>
</organism>
<evidence type="ECO:0000313" key="2">
    <source>
        <dbReference type="EMBL" id="PNU02872.1"/>
    </source>
</evidence>
<reference evidence="2 3" key="1">
    <citation type="submission" date="2016-05" db="EMBL/GenBank/DDBJ databases">
        <title>Complete genome sequence of Novosphingobium guangzhouense SA925(T).</title>
        <authorList>
            <person name="Sha S."/>
        </authorList>
    </citation>
    <scope>NUCLEOTIDE SEQUENCE [LARGE SCALE GENOMIC DNA]</scope>
    <source>
        <strain evidence="2 3">SA925</strain>
    </source>
</reference>
<keyword evidence="1" id="KW-1133">Transmembrane helix</keyword>
<feature type="transmembrane region" description="Helical" evidence="1">
    <location>
        <begin position="62"/>
        <end position="82"/>
    </location>
</feature>
<accession>A0A2K2FVS4</accession>
<feature type="transmembrane region" description="Helical" evidence="1">
    <location>
        <begin position="103"/>
        <end position="124"/>
    </location>
</feature>
<comment type="caution">
    <text evidence="2">The sequence shown here is derived from an EMBL/GenBank/DDBJ whole genome shotgun (WGS) entry which is preliminary data.</text>
</comment>
<protein>
    <submittedName>
        <fullName evidence="2">Uncharacterized protein</fullName>
    </submittedName>
</protein>
<sequence length="163" mass="18114">MILKEGDRRTLAFAGCGLWLASSLMPLFGGAAKHAVKCRGREPPAGTFDDCFIDDIPVLELGAPMLALPLLFLFGSFAMAVWSPPPWQRQRRWRLAPRWGTAAYHPNFPIACMIGAAWCLWRAALYPLEAQTLPFMAFWLVFAGWFAGAAWACRQDAKVPEDA</sequence>
<dbReference type="OrthoDB" id="7509851at2"/>
<evidence type="ECO:0000313" key="3">
    <source>
        <dbReference type="Proteomes" id="UP000236327"/>
    </source>
</evidence>
<feature type="transmembrane region" description="Helical" evidence="1">
    <location>
        <begin position="136"/>
        <end position="153"/>
    </location>
</feature>
<gene>
    <name evidence="2" type="ORF">A8V01_07360</name>
</gene>
<dbReference type="AlphaFoldDB" id="A0A2K2FVS4"/>
<name>A0A2K2FVS4_9SPHN</name>
<dbReference type="RefSeq" id="WP_103098211.1">
    <property type="nucleotide sequence ID" value="NZ_LYMM01000062.1"/>
</dbReference>
<evidence type="ECO:0000256" key="1">
    <source>
        <dbReference type="SAM" id="Phobius"/>
    </source>
</evidence>
<dbReference type="Proteomes" id="UP000236327">
    <property type="component" value="Unassembled WGS sequence"/>
</dbReference>
<keyword evidence="1" id="KW-0812">Transmembrane</keyword>